<sequence length="196" mass="21031">MFELAEGSGGETAMALVSTIAHDGNGGVADAFADDAGVNSWCAARFSDFTPRSSAQAERLRALRFAARSAFAATVSPHPPSRVERQQRMSDAEAASVLQAAITALRLQPTVAIDDSGVRRGFQTAAQDQKLIEGVLALAVVEFLTGPLAARLRSCQAPRCVRYFVQDHGRQQWCKTSCGNRARAARFASQHRPDPT</sequence>
<dbReference type="RefSeq" id="WP_344876576.1">
    <property type="nucleotide sequence ID" value="NZ_BAABAL010000013.1"/>
</dbReference>
<reference evidence="3" key="1">
    <citation type="journal article" date="2019" name="Int. J. Syst. Evol. Microbiol.">
        <title>The Global Catalogue of Microorganisms (GCM) 10K type strain sequencing project: providing services to taxonomists for standard genome sequencing and annotation.</title>
        <authorList>
            <consortium name="The Broad Institute Genomics Platform"/>
            <consortium name="The Broad Institute Genome Sequencing Center for Infectious Disease"/>
            <person name="Wu L."/>
            <person name="Ma J."/>
        </authorList>
    </citation>
    <scope>NUCLEOTIDE SEQUENCE [LARGE SCALE GENOMIC DNA]</scope>
    <source>
        <strain evidence="3">JCM 17342</strain>
    </source>
</reference>
<accession>A0ABP7SHK7</accession>
<organism evidence="2 3">
    <name type="scientific">Allokutzneria multivorans</name>
    <dbReference type="NCBI Taxonomy" id="1142134"/>
    <lineage>
        <taxon>Bacteria</taxon>
        <taxon>Bacillati</taxon>
        <taxon>Actinomycetota</taxon>
        <taxon>Actinomycetes</taxon>
        <taxon>Pseudonocardiales</taxon>
        <taxon>Pseudonocardiaceae</taxon>
        <taxon>Allokutzneria</taxon>
    </lineage>
</organism>
<dbReference type="Gene3D" id="1.10.3300.10">
    <property type="entry name" value="Jann2411-like domain"/>
    <property type="match status" value="1"/>
</dbReference>
<dbReference type="PANTHER" id="PTHR35525:SF3">
    <property type="entry name" value="BLL6575 PROTEIN"/>
    <property type="match status" value="1"/>
</dbReference>
<evidence type="ECO:0000259" key="1">
    <source>
        <dbReference type="Pfam" id="PF11706"/>
    </source>
</evidence>
<dbReference type="Pfam" id="PF11706">
    <property type="entry name" value="zf-CGNR"/>
    <property type="match status" value="1"/>
</dbReference>
<evidence type="ECO:0000313" key="3">
    <source>
        <dbReference type="Proteomes" id="UP001501747"/>
    </source>
</evidence>
<dbReference type="InterPro" id="IPR021005">
    <property type="entry name" value="Znf_CGNR"/>
</dbReference>
<dbReference type="Proteomes" id="UP001501747">
    <property type="component" value="Unassembled WGS sequence"/>
</dbReference>
<name>A0ABP7SHK7_9PSEU</name>
<dbReference type="PANTHER" id="PTHR35525">
    <property type="entry name" value="BLL6575 PROTEIN"/>
    <property type="match status" value="1"/>
</dbReference>
<dbReference type="Pfam" id="PF07336">
    <property type="entry name" value="ABATE"/>
    <property type="match status" value="1"/>
</dbReference>
<dbReference type="InterPro" id="IPR010852">
    <property type="entry name" value="ABATE"/>
</dbReference>
<protein>
    <submittedName>
        <fullName evidence="2">CGNR zinc finger domain-containing protein</fullName>
    </submittedName>
</protein>
<dbReference type="SUPFAM" id="SSF160904">
    <property type="entry name" value="Jann2411-like"/>
    <property type="match status" value="1"/>
</dbReference>
<keyword evidence="3" id="KW-1185">Reference proteome</keyword>
<dbReference type="EMBL" id="BAABAL010000013">
    <property type="protein sequence ID" value="GAA4011907.1"/>
    <property type="molecule type" value="Genomic_DNA"/>
</dbReference>
<dbReference type="InterPro" id="IPR023286">
    <property type="entry name" value="ABATE_dom_sf"/>
</dbReference>
<evidence type="ECO:0000313" key="2">
    <source>
        <dbReference type="EMBL" id="GAA4011907.1"/>
    </source>
</evidence>
<feature type="domain" description="Zinc finger CGNR" evidence="1">
    <location>
        <begin position="151"/>
        <end position="189"/>
    </location>
</feature>
<proteinExistence type="predicted"/>
<comment type="caution">
    <text evidence="2">The sequence shown here is derived from an EMBL/GenBank/DDBJ whole genome shotgun (WGS) entry which is preliminary data.</text>
</comment>
<gene>
    <name evidence="2" type="ORF">GCM10022247_38070</name>
</gene>